<organism evidence="4 5">
    <name type="scientific">Crassostrea virginica</name>
    <name type="common">Eastern oyster</name>
    <dbReference type="NCBI Taxonomy" id="6565"/>
    <lineage>
        <taxon>Eukaryota</taxon>
        <taxon>Metazoa</taxon>
        <taxon>Spiralia</taxon>
        <taxon>Lophotrochozoa</taxon>
        <taxon>Mollusca</taxon>
        <taxon>Bivalvia</taxon>
        <taxon>Autobranchia</taxon>
        <taxon>Pteriomorphia</taxon>
        <taxon>Ostreida</taxon>
        <taxon>Ostreoidea</taxon>
        <taxon>Ostreidae</taxon>
        <taxon>Crassostrea</taxon>
    </lineage>
</organism>
<protein>
    <submittedName>
        <fullName evidence="5">Uncharacterized protein LOC111114305</fullName>
    </submittedName>
</protein>
<feature type="signal peptide" evidence="1">
    <location>
        <begin position="1"/>
        <end position="25"/>
    </location>
</feature>
<dbReference type="InterPro" id="IPR050373">
    <property type="entry name" value="Fibrinogen_C-term_domain"/>
</dbReference>
<dbReference type="RefSeq" id="XP_022308300.1">
    <property type="nucleotide sequence ID" value="XM_022452592.1"/>
</dbReference>
<dbReference type="Pfam" id="PF00024">
    <property type="entry name" value="PAN_1"/>
    <property type="match status" value="1"/>
</dbReference>
<evidence type="ECO:0000313" key="5">
    <source>
        <dbReference type="RefSeq" id="XP_022308300.1"/>
    </source>
</evidence>
<dbReference type="PANTHER" id="PTHR19143">
    <property type="entry name" value="FIBRINOGEN/TENASCIN/ANGIOPOEITIN"/>
    <property type="match status" value="1"/>
</dbReference>
<reference evidence="5" key="1">
    <citation type="submission" date="2025-08" db="UniProtKB">
        <authorList>
            <consortium name="RefSeq"/>
        </authorList>
    </citation>
    <scope>IDENTIFICATION</scope>
    <source>
        <tissue evidence="5">Whole sample</tissue>
    </source>
</reference>
<dbReference type="Gene3D" id="3.50.4.10">
    <property type="entry name" value="Hepatocyte Growth Factor"/>
    <property type="match status" value="1"/>
</dbReference>
<dbReference type="InterPro" id="IPR003609">
    <property type="entry name" value="Pan_app"/>
</dbReference>
<feature type="domain" description="Fibrinogen C-terminal" evidence="3">
    <location>
        <begin position="116"/>
        <end position="306"/>
    </location>
</feature>
<accession>A0A8B8BYB7</accession>
<dbReference type="CDD" id="cd00087">
    <property type="entry name" value="FReD"/>
    <property type="match status" value="2"/>
</dbReference>
<proteinExistence type="predicted"/>
<dbReference type="InterPro" id="IPR036056">
    <property type="entry name" value="Fibrinogen-like_C"/>
</dbReference>
<dbReference type="NCBIfam" id="NF040941">
    <property type="entry name" value="GGGWT_bact"/>
    <property type="match status" value="2"/>
</dbReference>
<gene>
    <name evidence="5" type="primary">LOC111114305</name>
</gene>
<dbReference type="GO" id="GO:0005615">
    <property type="term" value="C:extracellular space"/>
    <property type="evidence" value="ECO:0007669"/>
    <property type="project" value="TreeGrafter"/>
</dbReference>
<dbReference type="PROSITE" id="PS51406">
    <property type="entry name" value="FIBRINOGEN_C_2"/>
    <property type="match status" value="2"/>
</dbReference>
<evidence type="ECO:0000256" key="1">
    <source>
        <dbReference type="SAM" id="SignalP"/>
    </source>
</evidence>
<sequence>MEFWFFVVLSSLHLVIVMCYDSVHGERYIGPVVMVINLVGQKQCIQKCLERSSVCKGVNYSRQNLLCELVSATEKTELRQGYVRVELNQTDLTTGCLMCSSEEVCLTLSSKASHCLKDDTGPIDCTGIHKSHPGVVSGLYAVDLPVMGHVTVFCDMETDGGGWMVFQRRMDGSEDFERSWVDYKNGFGNLTSEFWLGNDNLHYLLSQGNYELRYDMADFENQTRYVKYSSFSVGNETSKYTVSVSGYSGDVPDCFTAITTKINNMKFSTKDQDNDRVAYNCATTFNSGWWHNDCHCSNPNGLYLAGADALVGQKQCIQKCLERPSVYKGVNYSRQNLLCELVTATEMTEQRSGYVRVGLSQTDLTEPGCTTCSSQEVCVTLSSKASHCLKDDKGPIDCTGIHKSHPGVVSGLYTVELPVMGHVTVFCDMETDGGGWTIVFQRRMDGSEDFVRTWLDYKNGFGNLTSEFWLGNDNLHYLLSQGNYELRYDMADFENQTRYVKYSSFSVGDEASKYTASISGYTGDVGTKFTLNNMKFSTKDQDNDKSSLHCALTFTSGWWHNGCHCTNPNGLYLAGPNDAYAQSITYREWHENYYSLKSTILMIRRIL</sequence>
<dbReference type="SMART" id="SM00186">
    <property type="entry name" value="FBG"/>
    <property type="match status" value="2"/>
</dbReference>
<dbReference type="InterPro" id="IPR014716">
    <property type="entry name" value="Fibrinogen_a/b/g_C_1"/>
</dbReference>
<dbReference type="PROSITE" id="PS50948">
    <property type="entry name" value="PAN"/>
    <property type="match status" value="1"/>
</dbReference>
<dbReference type="KEGG" id="cvn:111114305"/>
<dbReference type="GeneID" id="111114305"/>
<dbReference type="Proteomes" id="UP000694844">
    <property type="component" value="Chromosome 9"/>
</dbReference>
<dbReference type="SUPFAM" id="SSF56496">
    <property type="entry name" value="Fibrinogen C-terminal domain-like"/>
    <property type="match status" value="2"/>
</dbReference>
<evidence type="ECO:0000259" key="3">
    <source>
        <dbReference type="PROSITE" id="PS51406"/>
    </source>
</evidence>
<evidence type="ECO:0000259" key="2">
    <source>
        <dbReference type="PROSITE" id="PS50948"/>
    </source>
</evidence>
<dbReference type="Pfam" id="PF00147">
    <property type="entry name" value="Fibrinogen_C"/>
    <property type="match status" value="2"/>
</dbReference>
<feature type="domain" description="Fibrinogen C-terminal" evidence="3">
    <location>
        <begin position="389"/>
        <end position="607"/>
    </location>
</feature>
<feature type="chain" id="PRO_5034386918" evidence="1">
    <location>
        <begin position="26"/>
        <end position="607"/>
    </location>
</feature>
<dbReference type="SUPFAM" id="SSF57414">
    <property type="entry name" value="Hairpin loop containing domain-like"/>
    <property type="match status" value="1"/>
</dbReference>
<feature type="domain" description="Apple" evidence="2">
    <location>
        <begin position="19"/>
        <end position="96"/>
    </location>
</feature>
<dbReference type="OrthoDB" id="6156346at2759"/>
<keyword evidence="1" id="KW-0732">Signal</keyword>
<keyword evidence="4" id="KW-1185">Reference proteome</keyword>
<dbReference type="Gene3D" id="3.90.215.10">
    <property type="entry name" value="Gamma Fibrinogen, chain A, domain 1"/>
    <property type="match status" value="2"/>
</dbReference>
<name>A0A8B8BYB7_CRAVI</name>
<dbReference type="InterPro" id="IPR002181">
    <property type="entry name" value="Fibrinogen_a/b/g_C_dom"/>
</dbReference>
<evidence type="ECO:0000313" key="4">
    <source>
        <dbReference type="Proteomes" id="UP000694844"/>
    </source>
</evidence>
<dbReference type="AlphaFoldDB" id="A0A8B8BYB7"/>